<dbReference type="Pfam" id="PF22553">
    <property type="entry name" value="TY-Chap2"/>
    <property type="match status" value="1"/>
</dbReference>
<feature type="domain" description="T3SS peptide-binding chaperone" evidence="2">
    <location>
        <begin position="58"/>
        <end position="280"/>
    </location>
</feature>
<accession>A0A4Y8JXX3</accession>
<name>A0A4Y8JXX3_9MICO</name>
<feature type="compositionally biased region" description="Acidic residues" evidence="1">
    <location>
        <begin position="19"/>
        <end position="29"/>
    </location>
</feature>
<evidence type="ECO:0000259" key="2">
    <source>
        <dbReference type="Pfam" id="PF22553"/>
    </source>
</evidence>
<proteinExistence type="predicted"/>
<sequence>MSDAGDAETNDFSERFLPDDADDADDTADDSTGGDHDGGADDDGFEVYNPPADRFLTAQMWWIAGELVRRHPHLRISGVEVDEADRLLIVHDEQNGMSVQWDLVGGCKFLVNGVVQHISWIEMLAALNPLEVVKRIEVASGVGVPRVRPATSTRSLTYRVIANALATTTNDRYEWYAVPAPMLHDEVPENPGCAYFRDFPSTILPRAEYVAMTLEEFEAGGRSVYFFQPFWALLRDLEPVAIFDSAGVVHTGLGATTLMPLYEETGHKLSLVTARVLGSYFP</sequence>
<organism evidence="3 4">
    <name type="scientific">Cryobacterium cryoconiti</name>
    <dbReference type="NCBI Taxonomy" id="1259239"/>
    <lineage>
        <taxon>Bacteria</taxon>
        <taxon>Bacillati</taxon>
        <taxon>Actinomycetota</taxon>
        <taxon>Actinomycetes</taxon>
        <taxon>Micrococcales</taxon>
        <taxon>Microbacteriaceae</taxon>
        <taxon>Cryobacterium</taxon>
    </lineage>
</organism>
<dbReference type="EMBL" id="SOHA01000016">
    <property type="protein sequence ID" value="TFD31314.1"/>
    <property type="molecule type" value="Genomic_DNA"/>
</dbReference>
<reference evidence="3 4" key="1">
    <citation type="submission" date="2019-03" db="EMBL/GenBank/DDBJ databases">
        <title>Genomics of glacier-inhabiting Cryobacterium strains.</title>
        <authorList>
            <person name="Liu Q."/>
            <person name="Xin Y.-H."/>
        </authorList>
    </citation>
    <scope>NUCLEOTIDE SEQUENCE [LARGE SCALE GENOMIC DNA]</scope>
    <source>
        <strain evidence="3 4">TMT1-51</strain>
    </source>
</reference>
<dbReference type="Proteomes" id="UP000297472">
    <property type="component" value="Unassembled WGS sequence"/>
</dbReference>
<evidence type="ECO:0000313" key="3">
    <source>
        <dbReference type="EMBL" id="TFD31314.1"/>
    </source>
</evidence>
<dbReference type="RefSeq" id="WP_134424113.1">
    <property type="nucleotide sequence ID" value="NZ_SOHA01000016.1"/>
</dbReference>
<dbReference type="AlphaFoldDB" id="A0A4Y8JXX3"/>
<evidence type="ECO:0000313" key="4">
    <source>
        <dbReference type="Proteomes" id="UP000297472"/>
    </source>
</evidence>
<keyword evidence="4" id="KW-1185">Reference proteome</keyword>
<comment type="caution">
    <text evidence="3">The sequence shown here is derived from an EMBL/GenBank/DDBJ whole genome shotgun (WGS) entry which is preliminary data.</text>
</comment>
<dbReference type="InterPro" id="IPR054445">
    <property type="entry name" value="T3SS_chaperone_dom"/>
</dbReference>
<dbReference type="OrthoDB" id="5140850at2"/>
<feature type="region of interest" description="Disordered" evidence="1">
    <location>
        <begin position="1"/>
        <end position="45"/>
    </location>
</feature>
<evidence type="ECO:0000256" key="1">
    <source>
        <dbReference type="SAM" id="MobiDB-lite"/>
    </source>
</evidence>
<feature type="compositionally biased region" description="Acidic residues" evidence="1">
    <location>
        <begin position="1"/>
        <end position="11"/>
    </location>
</feature>
<protein>
    <recommendedName>
        <fullName evidence="2">T3SS peptide-binding chaperone domain-containing protein</fullName>
    </recommendedName>
</protein>
<gene>
    <name evidence="3" type="ORF">E3T49_06300</name>
</gene>